<keyword evidence="2" id="KW-1185">Reference proteome</keyword>
<protein>
    <submittedName>
        <fullName evidence="1">Uncharacterized protein</fullName>
    </submittedName>
</protein>
<name>A0A1H6L525_MYCRU</name>
<accession>A0A1H6L525</accession>
<organism evidence="1 2">
    <name type="scientific">Mycolicibacterium rutilum</name>
    <name type="common">Mycobacterium rutilum</name>
    <dbReference type="NCBI Taxonomy" id="370526"/>
    <lineage>
        <taxon>Bacteria</taxon>
        <taxon>Bacillati</taxon>
        <taxon>Actinomycetota</taxon>
        <taxon>Actinomycetes</taxon>
        <taxon>Mycobacteriales</taxon>
        <taxon>Mycobacteriaceae</taxon>
        <taxon>Mycolicibacterium</taxon>
    </lineage>
</organism>
<gene>
    <name evidence="1" type="ORF">SAMN04489835_4683</name>
</gene>
<evidence type="ECO:0000313" key="1">
    <source>
        <dbReference type="EMBL" id="SEH83398.1"/>
    </source>
</evidence>
<proteinExistence type="predicted"/>
<dbReference type="AlphaFoldDB" id="A0A1H6L525"/>
<dbReference type="EMBL" id="LT629971">
    <property type="protein sequence ID" value="SEH83398.1"/>
    <property type="molecule type" value="Genomic_DNA"/>
</dbReference>
<dbReference type="Proteomes" id="UP000182915">
    <property type="component" value="Chromosome I"/>
</dbReference>
<reference evidence="2" key="1">
    <citation type="submission" date="2016-10" db="EMBL/GenBank/DDBJ databases">
        <authorList>
            <person name="Varghese N."/>
            <person name="Submissions S."/>
        </authorList>
    </citation>
    <scope>NUCLEOTIDE SEQUENCE [LARGE SCALE GENOMIC DNA]</scope>
    <source>
        <strain evidence="2">DSM 45405</strain>
    </source>
</reference>
<evidence type="ECO:0000313" key="2">
    <source>
        <dbReference type="Proteomes" id="UP000182915"/>
    </source>
</evidence>
<sequence>MWIVAEAYKSLFNRDRDQTVALVDDLLATDMYLPFDDGEAFFSWAWTEGLLP</sequence>